<keyword evidence="4" id="KW-1185">Reference proteome</keyword>
<dbReference type="Proteomes" id="UP000789390">
    <property type="component" value="Unassembled WGS sequence"/>
</dbReference>
<gene>
    <name evidence="3" type="ORF">DGAL_LOCUS7029</name>
</gene>
<dbReference type="AlphaFoldDB" id="A0A8J2WM49"/>
<feature type="compositionally biased region" description="Basic residues" evidence="1">
    <location>
        <begin position="683"/>
        <end position="693"/>
    </location>
</feature>
<protein>
    <recommendedName>
        <fullName evidence="2">DDE-1 domain-containing protein</fullName>
    </recommendedName>
</protein>
<dbReference type="GO" id="GO:0003677">
    <property type="term" value="F:DNA binding"/>
    <property type="evidence" value="ECO:0007669"/>
    <property type="project" value="TreeGrafter"/>
</dbReference>
<feature type="region of interest" description="Disordered" evidence="1">
    <location>
        <begin position="546"/>
        <end position="582"/>
    </location>
</feature>
<feature type="compositionally biased region" description="Low complexity" evidence="1">
    <location>
        <begin position="648"/>
        <end position="657"/>
    </location>
</feature>
<dbReference type="OrthoDB" id="6377204at2759"/>
<dbReference type="PANTHER" id="PTHR19303:SF74">
    <property type="entry name" value="POGO TRANSPOSABLE ELEMENT WITH KRAB DOMAIN"/>
    <property type="match status" value="1"/>
</dbReference>
<evidence type="ECO:0000313" key="4">
    <source>
        <dbReference type="Proteomes" id="UP000789390"/>
    </source>
</evidence>
<reference evidence="3" key="1">
    <citation type="submission" date="2021-11" db="EMBL/GenBank/DDBJ databases">
        <authorList>
            <person name="Schell T."/>
        </authorList>
    </citation>
    <scope>NUCLEOTIDE SEQUENCE</scope>
    <source>
        <strain evidence="3">M5</strain>
    </source>
</reference>
<feature type="compositionally biased region" description="Basic and acidic residues" evidence="1">
    <location>
        <begin position="547"/>
        <end position="558"/>
    </location>
</feature>
<feature type="region of interest" description="Disordered" evidence="1">
    <location>
        <begin position="603"/>
        <end position="699"/>
    </location>
</feature>
<feature type="compositionally biased region" description="Basic and acidic residues" evidence="1">
    <location>
        <begin position="625"/>
        <end position="638"/>
    </location>
</feature>
<dbReference type="Gene3D" id="3.30.420.10">
    <property type="entry name" value="Ribonuclease H-like superfamily/Ribonuclease H"/>
    <property type="match status" value="1"/>
</dbReference>
<dbReference type="Pfam" id="PF03184">
    <property type="entry name" value="DDE_1"/>
    <property type="match status" value="1"/>
</dbReference>
<dbReference type="InterPro" id="IPR036397">
    <property type="entry name" value="RNaseH_sf"/>
</dbReference>
<dbReference type="EMBL" id="CAKKLH010000132">
    <property type="protein sequence ID" value="CAH0104263.1"/>
    <property type="molecule type" value="Genomic_DNA"/>
</dbReference>
<evidence type="ECO:0000256" key="1">
    <source>
        <dbReference type="SAM" id="MobiDB-lite"/>
    </source>
</evidence>
<comment type="caution">
    <text evidence="3">The sequence shown here is derived from an EMBL/GenBank/DDBJ whole genome shotgun (WGS) entry which is preliminary data.</text>
</comment>
<accession>A0A8J2WM49</accession>
<dbReference type="PANTHER" id="PTHR19303">
    <property type="entry name" value="TRANSPOSON"/>
    <property type="match status" value="1"/>
</dbReference>
<evidence type="ECO:0000259" key="2">
    <source>
        <dbReference type="Pfam" id="PF03184"/>
    </source>
</evidence>
<dbReference type="InterPro" id="IPR004875">
    <property type="entry name" value="DDE_SF_endonuclease_dom"/>
</dbReference>
<evidence type="ECO:0000313" key="3">
    <source>
        <dbReference type="EMBL" id="CAH0104263.1"/>
    </source>
</evidence>
<organism evidence="3 4">
    <name type="scientific">Daphnia galeata</name>
    <dbReference type="NCBI Taxonomy" id="27404"/>
    <lineage>
        <taxon>Eukaryota</taxon>
        <taxon>Metazoa</taxon>
        <taxon>Ecdysozoa</taxon>
        <taxon>Arthropoda</taxon>
        <taxon>Crustacea</taxon>
        <taxon>Branchiopoda</taxon>
        <taxon>Diplostraca</taxon>
        <taxon>Cladocera</taxon>
        <taxon>Anomopoda</taxon>
        <taxon>Daphniidae</taxon>
        <taxon>Daphnia</taxon>
    </lineage>
</organism>
<name>A0A8J2WM49_9CRUS</name>
<dbReference type="GO" id="GO:0005634">
    <property type="term" value="C:nucleus"/>
    <property type="evidence" value="ECO:0007669"/>
    <property type="project" value="TreeGrafter"/>
</dbReference>
<dbReference type="InterPro" id="IPR050863">
    <property type="entry name" value="CenT-Element_Derived"/>
</dbReference>
<proteinExistence type="predicted"/>
<sequence length="699" mass="78264">MMVRNYIRKTTGCTTEDETKVVLQRIRASGISFRKAAVTGLSKSTLHRLHHKIKEIDQSSYTLKRKWHHLQTFTPEQEKELALYLIVAQKLNHGLSPRKTRKLAFIYGKANAIKMPMQWHTHESAGADWFTGFLKRNKNLSIRNPERTSQARAAAVNHPVIDKFYDTYLELLTKHKFPPWGIFNTDETNDPTVLDSTTVSTTSSQEQGTNVTMLAFVNAAGQAIPGTFIYPVRNVNLNKMVNLPDGFIPLATKSGWMTADLFLISLKHFVSQIPCSPEKPILLILDNHISHISWPVVKYCKEVGIVLFTLPPHTSHVTQPLDRGLFGPMKGDLKHAHSDWMRLHPGKRISIYDVPGLTKGPYERRFTVENIKAAFAACGIHPFNRFAIPEYFFAPAQVTDLATVPPPVEPAATATQQTVPQTTSIEQDELIPETVVRLENASSGNIEMNITFQPSISSSQGNVVSRYLLTYHSTGTATLVPIIGPSATETPPNIATINEAPEISQTSADVPISSSEISLQSGVEPFVSQTQFTPVALRRIAAPRTHVSPDEVLPHPRVDQTGPRNPREKNRGSSRVLTDENELQLLKETHDAKFAKEQKQMLNESNKKAKRKQTFVEGKQQAAEDSGRKVRKSNKENDPCPVRAIASNVQRNQNVQDNDVHSSSDDVAYIPPRTLDYPNLQLQRKRREVKKPIRYSTGS</sequence>
<feature type="domain" description="DDE-1" evidence="2">
    <location>
        <begin position="251"/>
        <end position="341"/>
    </location>
</feature>